<sequence length="173" mass="18245">MTATTVLFVCEDNASLSLMAEACMNAASDGRLRAFSAGPRPSSKANPAVPRLLGEIGIGAAGLSPKSWEFFALPHAPAPDALVFLCESAARHPIPSWPVPPVSLVWPVAADTEGLPAGQRLRASLRRIRADIERALLTGVFETVATLRQTRMNKVARAPFDGRAGFGDLVATG</sequence>
<evidence type="ECO:0000259" key="2">
    <source>
        <dbReference type="SMART" id="SM00226"/>
    </source>
</evidence>
<feature type="domain" description="Phosphotyrosine protein phosphatase I" evidence="2">
    <location>
        <begin position="4"/>
        <end position="140"/>
    </location>
</feature>
<dbReference type="PANTHER" id="PTHR43428">
    <property type="entry name" value="ARSENATE REDUCTASE"/>
    <property type="match status" value="1"/>
</dbReference>
<organism evidence="3 4">
    <name type="scientific">Stappia albiluteola</name>
    <dbReference type="NCBI Taxonomy" id="2758565"/>
    <lineage>
        <taxon>Bacteria</taxon>
        <taxon>Pseudomonadati</taxon>
        <taxon>Pseudomonadota</taxon>
        <taxon>Alphaproteobacteria</taxon>
        <taxon>Hyphomicrobiales</taxon>
        <taxon>Stappiaceae</taxon>
        <taxon>Stappia</taxon>
    </lineage>
</organism>
<dbReference type="EMBL" id="JACFXV010000044">
    <property type="protein sequence ID" value="MBA5776947.1"/>
    <property type="molecule type" value="Genomic_DNA"/>
</dbReference>
<reference evidence="3 4" key="1">
    <citation type="submission" date="2020-07" db="EMBL/GenBank/DDBJ databases">
        <title>Stappia sp., F7233, whole genome shotgun sequencing project.</title>
        <authorList>
            <person name="Jiang S."/>
            <person name="Liu Z.W."/>
            <person name="Du Z.J."/>
        </authorList>
    </citation>
    <scope>NUCLEOTIDE SEQUENCE [LARGE SCALE GENOMIC DNA]</scope>
    <source>
        <strain evidence="3 4">F7233</strain>
    </source>
</reference>
<gene>
    <name evidence="3" type="ORF">H2509_07360</name>
</gene>
<name>A0A839ADQ1_9HYPH</name>
<comment type="caution">
    <text evidence="3">The sequence shown here is derived from an EMBL/GenBank/DDBJ whole genome shotgun (WGS) entry which is preliminary data.</text>
</comment>
<dbReference type="AlphaFoldDB" id="A0A839ADQ1"/>
<evidence type="ECO:0000256" key="1">
    <source>
        <dbReference type="ARBA" id="ARBA00022849"/>
    </source>
</evidence>
<dbReference type="GO" id="GO:0046685">
    <property type="term" value="P:response to arsenic-containing substance"/>
    <property type="evidence" value="ECO:0007669"/>
    <property type="project" value="UniProtKB-KW"/>
</dbReference>
<dbReference type="Proteomes" id="UP000541109">
    <property type="component" value="Unassembled WGS sequence"/>
</dbReference>
<evidence type="ECO:0000313" key="3">
    <source>
        <dbReference type="EMBL" id="MBA5776947.1"/>
    </source>
</evidence>
<keyword evidence="4" id="KW-1185">Reference proteome</keyword>
<dbReference type="PANTHER" id="PTHR43428:SF1">
    <property type="entry name" value="ARSENATE REDUCTASE"/>
    <property type="match status" value="1"/>
</dbReference>
<dbReference type="SUPFAM" id="SSF52788">
    <property type="entry name" value="Phosphotyrosine protein phosphatases I"/>
    <property type="match status" value="1"/>
</dbReference>
<protein>
    <submittedName>
        <fullName evidence="3">Low molecular weight phosphatase family protein</fullName>
    </submittedName>
</protein>
<dbReference type="InterPro" id="IPR023485">
    <property type="entry name" value="Ptyr_pPase"/>
</dbReference>
<evidence type="ECO:0000313" key="4">
    <source>
        <dbReference type="Proteomes" id="UP000541109"/>
    </source>
</evidence>
<accession>A0A839ADQ1</accession>
<dbReference type="Gene3D" id="3.40.50.2300">
    <property type="match status" value="1"/>
</dbReference>
<dbReference type="SMART" id="SM00226">
    <property type="entry name" value="LMWPc"/>
    <property type="match status" value="1"/>
</dbReference>
<dbReference type="InterPro" id="IPR036196">
    <property type="entry name" value="Ptyr_pPase_sf"/>
</dbReference>
<proteinExistence type="predicted"/>
<dbReference type="RefSeq" id="WP_182163873.1">
    <property type="nucleotide sequence ID" value="NZ_JACFXV010000044.1"/>
</dbReference>
<keyword evidence="1" id="KW-0059">Arsenical resistance</keyword>